<dbReference type="OrthoDB" id="2389872at2"/>
<evidence type="ECO:0000313" key="3">
    <source>
        <dbReference type="Proteomes" id="UP000279859"/>
    </source>
</evidence>
<gene>
    <name evidence="2" type="ORF">EEJ31_04895</name>
</gene>
<dbReference type="InterPro" id="IPR053853">
    <property type="entry name" value="FitA-like_RHH"/>
</dbReference>
<evidence type="ECO:0000259" key="1">
    <source>
        <dbReference type="Pfam" id="PF22513"/>
    </source>
</evidence>
<dbReference type="AlphaFoldDB" id="A0A3M8LIB7"/>
<accession>A0A3M8LIB7</accession>
<dbReference type="Proteomes" id="UP000279859">
    <property type="component" value="Unassembled WGS sequence"/>
</dbReference>
<comment type="caution">
    <text evidence="2">The sequence shown here is derived from an EMBL/GenBank/DDBJ whole genome shotgun (WGS) entry which is preliminary data.</text>
</comment>
<sequence>MPMLTVRNLDPEVHARLRERAALHGRSMEAEARAVLAESVLGDAEPVNLAAAVRKHFAEAHVELDLPDRTALQRPIELAE</sequence>
<dbReference type="GO" id="GO:0006355">
    <property type="term" value="P:regulation of DNA-templated transcription"/>
    <property type="evidence" value="ECO:0007669"/>
    <property type="project" value="InterPro"/>
</dbReference>
<organism evidence="2 3">
    <name type="scientific">Cryobacterium tepidiphilum</name>
    <dbReference type="NCBI Taxonomy" id="2486026"/>
    <lineage>
        <taxon>Bacteria</taxon>
        <taxon>Bacillati</taxon>
        <taxon>Actinomycetota</taxon>
        <taxon>Actinomycetes</taxon>
        <taxon>Micrococcales</taxon>
        <taxon>Microbacteriaceae</taxon>
        <taxon>Cryobacterium</taxon>
    </lineage>
</organism>
<dbReference type="SUPFAM" id="SSF47598">
    <property type="entry name" value="Ribbon-helix-helix"/>
    <property type="match status" value="1"/>
</dbReference>
<dbReference type="InterPro" id="IPR013321">
    <property type="entry name" value="Arc_rbn_hlx_hlx"/>
</dbReference>
<proteinExistence type="predicted"/>
<reference evidence="2 3" key="1">
    <citation type="submission" date="2018-11" db="EMBL/GenBank/DDBJ databases">
        <title>Cryobacterium sp. nov., isolated from rhizosphere soil of lettuce.</title>
        <authorList>
            <person name="Wang Y."/>
        </authorList>
    </citation>
    <scope>NUCLEOTIDE SEQUENCE [LARGE SCALE GENOMIC DNA]</scope>
    <source>
        <strain evidence="2 3">NEAU-85</strain>
    </source>
</reference>
<dbReference type="RefSeq" id="WP_123045197.1">
    <property type="nucleotide sequence ID" value="NZ_RDSR01000005.1"/>
</dbReference>
<dbReference type="EMBL" id="RDSR01000005">
    <property type="protein sequence ID" value="RNE64238.1"/>
    <property type="molecule type" value="Genomic_DNA"/>
</dbReference>
<protein>
    <recommendedName>
        <fullName evidence="1">Antitoxin FitA-like ribbon-helix-helix domain-containing protein</fullName>
    </recommendedName>
</protein>
<dbReference type="Pfam" id="PF22513">
    <property type="entry name" value="FitA-like_RHH"/>
    <property type="match status" value="1"/>
</dbReference>
<evidence type="ECO:0000313" key="2">
    <source>
        <dbReference type="EMBL" id="RNE64238.1"/>
    </source>
</evidence>
<dbReference type="InterPro" id="IPR010985">
    <property type="entry name" value="Ribbon_hlx_hlx"/>
</dbReference>
<keyword evidence="3" id="KW-1185">Reference proteome</keyword>
<dbReference type="Gene3D" id="1.10.1220.10">
    <property type="entry name" value="Met repressor-like"/>
    <property type="match status" value="1"/>
</dbReference>
<name>A0A3M8LIB7_9MICO</name>
<feature type="domain" description="Antitoxin FitA-like ribbon-helix-helix" evidence="1">
    <location>
        <begin position="2"/>
        <end position="40"/>
    </location>
</feature>